<feature type="domain" description="Metallo-beta-lactamase" evidence="1">
    <location>
        <begin position="67"/>
        <end position="258"/>
    </location>
</feature>
<sequence>MLRQEKETKEMKTKMRRLLGLILAMLLFVVPLWGCGKEKMQGSVNSDIAQKAQTAGGLTVHYLDVGQGNAILLQSEGQTMLIDGGARKSSSFVVSYLEKQKIEKLDYVLISHFDEDHLSGAVGALHKFPVGTLITPDYEADSNIFQSYKKIAEEKGYQAVHPKQGQEFSLGSAKFRIISPVSYGHEDENQDSVGIILENGEQKFFIGGDIGLESEKEILDSGVDIQADVMLMNHHGSHVSEEFFKKVSPSYSVISCGKDNKYGHPRADTMELLKKYDVPVFRTDLQGTILMYSDGQELTFEQEPCNDYTPGDRSGAEEDEDIQEFNNSNEQECDFVLNAHTKKIHKKDCSSVEQMSEENRSYYKGDINALLDAGYSACKSCNP</sequence>
<protein>
    <submittedName>
        <fullName evidence="2">Metallo-beta-lactamase domain protein</fullName>
    </submittedName>
</protein>
<dbReference type="CDD" id="cd07731">
    <property type="entry name" value="ComA-like_MBL-fold"/>
    <property type="match status" value="1"/>
</dbReference>
<reference evidence="2" key="1">
    <citation type="submission" date="2009-09" db="EMBL/GenBank/DDBJ databases">
        <authorList>
            <person name="Weinstock G."/>
            <person name="Sodergren E."/>
            <person name="Clifton S."/>
            <person name="Fulton L."/>
            <person name="Fulton B."/>
            <person name="Courtney L."/>
            <person name="Fronick C."/>
            <person name="Harrison M."/>
            <person name="Strong C."/>
            <person name="Farmer C."/>
            <person name="Delahaunty K."/>
            <person name="Markovic C."/>
            <person name="Hall O."/>
            <person name="Minx P."/>
            <person name="Tomlinson C."/>
            <person name="Mitreva M."/>
            <person name="Nelson J."/>
            <person name="Hou S."/>
            <person name="Wollam A."/>
            <person name="Pepin K.H."/>
            <person name="Johnson M."/>
            <person name="Bhonagiri V."/>
            <person name="Nash W.E."/>
            <person name="Warren W."/>
            <person name="Chinwalla A."/>
            <person name="Mardis E.R."/>
            <person name="Wilson R.K."/>
        </authorList>
    </citation>
    <scope>NUCLEOTIDE SEQUENCE [LARGE SCALE GENOMIC DNA]</scope>
    <source>
        <strain evidence="2">DSM 20583</strain>
    </source>
</reference>
<keyword evidence="3" id="KW-1185">Reference proteome</keyword>
<dbReference type="PANTHER" id="PTHR30619:SF1">
    <property type="entry name" value="RECOMBINATION PROTEIN 2"/>
    <property type="match status" value="1"/>
</dbReference>
<proteinExistence type="predicted"/>
<dbReference type="Pfam" id="PF00753">
    <property type="entry name" value="Lactamase_B"/>
    <property type="match status" value="1"/>
</dbReference>
<dbReference type="Proteomes" id="UP000003755">
    <property type="component" value="Unassembled WGS sequence"/>
</dbReference>
<dbReference type="HOGENOM" id="CLU_010363_0_0_9"/>
<comment type="caution">
    <text evidence="2">The sequence shown here is derived from an EMBL/GenBank/DDBJ whole genome shotgun (WGS) entry which is preliminary data.</text>
</comment>
<gene>
    <name evidence="2" type="ORF">BLAHAN_04604</name>
</gene>
<dbReference type="SUPFAM" id="SSF56281">
    <property type="entry name" value="Metallo-hydrolase/oxidoreductase"/>
    <property type="match status" value="1"/>
</dbReference>
<dbReference type="SUPFAM" id="SSF57884">
    <property type="entry name" value="Ada DNA repair protein, N-terminal domain (N-Ada 10)"/>
    <property type="match status" value="1"/>
</dbReference>
<name>C9L5E7_BLAHA</name>
<dbReference type="eggNOG" id="COG2333">
    <property type="taxonomic scope" value="Bacteria"/>
</dbReference>
<dbReference type="EMBL" id="ABYU02000011">
    <property type="protein sequence ID" value="EEX22379.1"/>
    <property type="molecule type" value="Genomic_DNA"/>
</dbReference>
<dbReference type="InterPro" id="IPR001279">
    <property type="entry name" value="Metallo-B-lactamas"/>
</dbReference>
<dbReference type="STRING" id="537007.BLAHAN_04604"/>
<organism evidence="2 3">
    <name type="scientific">Blautia hansenii DSM 20583</name>
    <dbReference type="NCBI Taxonomy" id="537007"/>
    <lineage>
        <taxon>Bacteria</taxon>
        <taxon>Bacillati</taxon>
        <taxon>Bacillota</taxon>
        <taxon>Clostridia</taxon>
        <taxon>Lachnospirales</taxon>
        <taxon>Lachnospiraceae</taxon>
        <taxon>Blautia</taxon>
    </lineage>
</organism>
<dbReference type="Gene3D" id="3.60.15.10">
    <property type="entry name" value="Ribonuclease Z/Hydroxyacylglutathione hydrolase-like"/>
    <property type="match status" value="1"/>
</dbReference>
<dbReference type="Gene3D" id="3.40.10.10">
    <property type="entry name" value="DNA Methylphosphotriester Repair Domain"/>
    <property type="match status" value="1"/>
</dbReference>
<accession>C9L5E7</accession>
<evidence type="ECO:0000259" key="1">
    <source>
        <dbReference type="SMART" id="SM00849"/>
    </source>
</evidence>
<dbReference type="InterPro" id="IPR035681">
    <property type="entry name" value="ComA-like_MBL"/>
</dbReference>
<evidence type="ECO:0000313" key="2">
    <source>
        <dbReference type="EMBL" id="EEX22379.1"/>
    </source>
</evidence>
<dbReference type="InterPro" id="IPR036866">
    <property type="entry name" value="RibonucZ/Hydroxyglut_hydro"/>
</dbReference>
<dbReference type="InterPro" id="IPR035451">
    <property type="entry name" value="Ada-like_dom_sf"/>
</dbReference>
<dbReference type="InterPro" id="IPR052159">
    <property type="entry name" value="Competence_DNA_uptake"/>
</dbReference>
<dbReference type="SMART" id="SM00849">
    <property type="entry name" value="Lactamase_B"/>
    <property type="match status" value="1"/>
</dbReference>
<dbReference type="AlphaFoldDB" id="C9L5E7"/>
<dbReference type="PANTHER" id="PTHR30619">
    <property type="entry name" value="DNA INTERNALIZATION/COMPETENCE PROTEIN COMEC/REC2"/>
    <property type="match status" value="1"/>
</dbReference>
<evidence type="ECO:0000313" key="3">
    <source>
        <dbReference type="Proteomes" id="UP000003755"/>
    </source>
</evidence>